<dbReference type="Proteomes" id="UP000824120">
    <property type="component" value="Chromosome 9"/>
</dbReference>
<accession>A0A9J5XKH1</accession>
<reference evidence="1 2" key="1">
    <citation type="submission" date="2020-09" db="EMBL/GenBank/DDBJ databases">
        <title>De no assembly of potato wild relative species, Solanum commersonii.</title>
        <authorList>
            <person name="Cho K."/>
        </authorList>
    </citation>
    <scope>NUCLEOTIDE SEQUENCE [LARGE SCALE GENOMIC DNA]</scope>
    <source>
        <strain evidence="1">LZ3.2</strain>
        <tissue evidence="1">Leaf</tissue>
    </source>
</reference>
<proteinExistence type="predicted"/>
<evidence type="ECO:0000313" key="2">
    <source>
        <dbReference type="Proteomes" id="UP000824120"/>
    </source>
</evidence>
<dbReference type="AlphaFoldDB" id="A0A9J5XKH1"/>
<comment type="caution">
    <text evidence="1">The sequence shown here is derived from an EMBL/GenBank/DDBJ whole genome shotgun (WGS) entry which is preliminary data.</text>
</comment>
<name>A0A9J5XKH1_SOLCO</name>
<gene>
    <name evidence="1" type="ORF">H5410_048743</name>
</gene>
<dbReference type="EMBL" id="JACXVP010000009">
    <property type="protein sequence ID" value="KAG5588309.1"/>
    <property type="molecule type" value="Genomic_DNA"/>
</dbReference>
<organism evidence="1 2">
    <name type="scientific">Solanum commersonii</name>
    <name type="common">Commerson's wild potato</name>
    <name type="synonym">Commerson's nightshade</name>
    <dbReference type="NCBI Taxonomy" id="4109"/>
    <lineage>
        <taxon>Eukaryota</taxon>
        <taxon>Viridiplantae</taxon>
        <taxon>Streptophyta</taxon>
        <taxon>Embryophyta</taxon>
        <taxon>Tracheophyta</taxon>
        <taxon>Spermatophyta</taxon>
        <taxon>Magnoliopsida</taxon>
        <taxon>eudicotyledons</taxon>
        <taxon>Gunneridae</taxon>
        <taxon>Pentapetalae</taxon>
        <taxon>asterids</taxon>
        <taxon>lamiids</taxon>
        <taxon>Solanales</taxon>
        <taxon>Solanaceae</taxon>
        <taxon>Solanoideae</taxon>
        <taxon>Solaneae</taxon>
        <taxon>Solanum</taxon>
    </lineage>
</organism>
<protein>
    <submittedName>
        <fullName evidence="1">Uncharacterized protein</fullName>
    </submittedName>
</protein>
<keyword evidence="2" id="KW-1185">Reference proteome</keyword>
<evidence type="ECO:0000313" key="1">
    <source>
        <dbReference type="EMBL" id="KAG5588309.1"/>
    </source>
</evidence>
<sequence>MKFFNMLLGSYSSLSFFLYLASLWHVHIVRYLTTLKTLDNNENFPNLILSAKFQYGIRALNLCNSDSLFFDPECPPLSELEENGGNNINKKRNWNFR</sequence>